<name>A0A1R3RYQ7_ASPC5</name>
<dbReference type="VEuPathDB" id="FungiDB:ASPCADRAFT_203409"/>
<gene>
    <name evidence="1" type="ORF">ASPCADRAFT_203409</name>
</gene>
<accession>A0A1R3RYQ7</accession>
<organism evidence="1 2">
    <name type="scientific">Aspergillus carbonarius (strain ITEM 5010)</name>
    <dbReference type="NCBI Taxonomy" id="602072"/>
    <lineage>
        <taxon>Eukaryota</taxon>
        <taxon>Fungi</taxon>
        <taxon>Dikarya</taxon>
        <taxon>Ascomycota</taxon>
        <taxon>Pezizomycotina</taxon>
        <taxon>Eurotiomycetes</taxon>
        <taxon>Eurotiomycetidae</taxon>
        <taxon>Eurotiales</taxon>
        <taxon>Aspergillaceae</taxon>
        <taxon>Aspergillus</taxon>
        <taxon>Aspergillus subgen. Circumdati</taxon>
    </lineage>
</organism>
<dbReference type="AlphaFoldDB" id="A0A1R3RYQ7"/>
<sequence>MQRDTDAVREEPVFGPLCICECIGLQTKTRNACVRSGGLGNTGLEPQGLGGR</sequence>
<keyword evidence="2" id="KW-1185">Reference proteome</keyword>
<proteinExistence type="predicted"/>
<protein>
    <submittedName>
        <fullName evidence="1">Uncharacterized protein</fullName>
    </submittedName>
</protein>
<dbReference type="Proteomes" id="UP000188318">
    <property type="component" value="Unassembled WGS sequence"/>
</dbReference>
<dbReference type="EMBL" id="KV907494">
    <property type="protein sequence ID" value="OOF99645.1"/>
    <property type="molecule type" value="Genomic_DNA"/>
</dbReference>
<reference evidence="2" key="1">
    <citation type="journal article" date="2017" name="Genome Biol.">
        <title>Comparative genomics reveals high biological diversity and specific adaptations in the industrially and medically important fungal genus Aspergillus.</title>
        <authorList>
            <person name="de Vries R.P."/>
            <person name="Riley R."/>
            <person name="Wiebenga A."/>
            <person name="Aguilar-Osorio G."/>
            <person name="Amillis S."/>
            <person name="Uchima C.A."/>
            <person name="Anderluh G."/>
            <person name="Asadollahi M."/>
            <person name="Askin M."/>
            <person name="Barry K."/>
            <person name="Battaglia E."/>
            <person name="Bayram O."/>
            <person name="Benocci T."/>
            <person name="Braus-Stromeyer S.A."/>
            <person name="Caldana C."/>
            <person name="Canovas D."/>
            <person name="Cerqueira G.C."/>
            <person name="Chen F."/>
            <person name="Chen W."/>
            <person name="Choi C."/>
            <person name="Clum A."/>
            <person name="Dos Santos R.A."/>
            <person name="Damasio A.R."/>
            <person name="Diallinas G."/>
            <person name="Emri T."/>
            <person name="Fekete E."/>
            <person name="Flipphi M."/>
            <person name="Freyberg S."/>
            <person name="Gallo A."/>
            <person name="Gournas C."/>
            <person name="Habgood R."/>
            <person name="Hainaut M."/>
            <person name="Harispe M.L."/>
            <person name="Henrissat B."/>
            <person name="Hilden K.S."/>
            <person name="Hope R."/>
            <person name="Hossain A."/>
            <person name="Karabika E."/>
            <person name="Karaffa L."/>
            <person name="Karanyi Z."/>
            <person name="Krasevec N."/>
            <person name="Kuo A."/>
            <person name="Kusch H."/>
            <person name="LaButti K."/>
            <person name="Lagendijk E.L."/>
            <person name="Lapidus A."/>
            <person name="Levasseur A."/>
            <person name="Lindquist E."/>
            <person name="Lipzen A."/>
            <person name="Logrieco A.F."/>
            <person name="MacCabe A."/>
            <person name="Maekelae M.R."/>
            <person name="Malavazi I."/>
            <person name="Melin P."/>
            <person name="Meyer V."/>
            <person name="Mielnichuk N."/>
            <person name="Miskei M."/>
            <person name="Molnar A.P."/>
            <person name="Mule G."/>
            <person name="Ngan C.Y."/>
            <person name="Orejas M."/>
            <person name="Orosz E."/>
            <person name="Ouedraogo J.P."/>
            <person name="Overkamp K.M."/>
            <person name="Park H.-S."/>
            <person name="Perrone G."/>
            <person name="Piumi F."/>
            <person name="Punt P.J."/>
            <person name="Ram A.F."/>
            <person name="Ramon A."/>
            <person name="Rauscher S."/>
            <person name="Record E."/>
            <person name="Riano-Pachon D.M."/>
            <person name="Robert V."/>
            <person name="Roehrig J."/>
            <person name="Ruller R."/>
            <person name="Salamov A."/>
            <person name="Salih N.S."/>
            <person name="Samson R.A."/>
            <person name="Sandor E."/>
            <person name="Sanguinetti M."/>
            <person name="Schuetze T."/>
            <person name="Sepcic K."/>
            <person name="Shelest E."/>
            <person name="Sherlock G."/>
            <person name="Sophianopoulou V."/>
            <person name="Squina F.M."/>
            <person name="Sun H."/>
            <person name="Susca A."/>
            <person name="Todd R.B."/>
            <person name="Tsang A."/>
            <person name="Unkles S.E."/>
            <person name="van de Wiele N."/>
            <person name="van Rossen-Uffink D."/>
            <person name="Oliveira J.V."/>
            <person name="Vesth T.C."/>
            <person name="Visser J."/>
            <person name="Yu J.-H."/>
            <person name="Zhou M."/>
            <person name="Andersen M.R."/>
            <person name="Archer D.B."/>
            <person name="Baker S.E."/>
            <person name="Benoit I."/>
            <person name="Brakhage A.A."/>
            <person name="Braus G.H."/>
            <person name="Fischer R."/>
            <person name="Frisvad J.C."/>
            <person name="Goldman G.H."/>
            <person name="Houbraken J."/>
            <person name="Oakley B."/>
            <person name="Pocsi I."/>
            <person name="Scazzocchio C."/>
            <person name="Seiboth B."/>
            <person name="vanKuyk P.A."/>
            <person name="Wortman J."/>
            <person name="Dyer P.S."/>
            <person name="Grigoriev I.V."/>
        </authorList>
    </citation>
    <scope>NUCLEOTIDE SEQUENCE [LARGE SCALE GENOMIC DNA]</scope>
    <source>
        <strain evidence="2">ITEM 5010</strain>
    </source>
</reference>
<evidence type="ECO:0000313" key="2">
    <source>
        <dbReference type="Proteomes" id="UP000188318"/>
    </source>
</evidence>
<evidence type="ECO:0000313" key="1">
    <source>
        <dbReference type="EMBL" id="OOF99645.1"/>
    </source>
</evidence>